<protein>
    <recommendedName>
        <fullName evidence="4">Flagellar hook protein FlgE</fullName>
    </recommendedName>
</protein>
<dbReference type="GO" id="GO:0005829">
    <property type="term" value="C:cytosol"/>
    <property type="evidence" value="ECO:0007669"/>
    <property type="project" value="TreeGrafter"/>
</dbReference>
<evidence type="ECO:0000259" key="7">
    <source>
        <dbReference type="Pfam" id="PF22692"/>
    </source>
</evidence>
<feature type="domain" description="Flagellar hook protein FlgE/F/G-like D1" evidence="7">
    <location>
        <begin position="96"/>
        <end position="184"/>
    </location>
</feature>
<comment type="caution">
    <text evidence="8">The sequence shown here is derived from an EMBL/GenBank/DDBJ whole genome shotgun (WGS) entry which is preliminary data.</text>
</comment>
<gene>
    <name evidence="8" type="ORF">GH810_10045</name>
</gene>
<accession>A0A923KWP7</accession>
<proteinExistence type="inferred from homology"/>
<comment type="similarity">
    <text evidence="2 4">Belongs to the flagella basal body rod proteins family.</text>
</comment>
<dbReference type="InterPro" id="IPR037925">
    <property type="entry name" value="FlgE/F/G-like"/>
</dbReference>
<evidence type="ECO:0000256" key="4">
    <source>
        <dbReference type="RuleBase" id="RU362116"/>
    </source>
</evidence>
<evidence type="ECO:0000256" key="1">
    <source>
        <dbReference type="ARBA" id="ARBA00004117"/>
    </source>
</evidence>
<dbReference type="GO" id="GO:0009424">
    <property type="term" value="C:bacterial-type flagellum hook"/>
    <property type="evidence" value="ECO:0007669"/>
    <property type="project" value="TreeGrafter"/>
</dbReference>
<dbReference type="Pfam" id="PF00460">
    <property type="entry name" value="Flg_bb_rod"/>
    <property type="match status" value="1"/>
</dbReference>
<dbReference type="InterPro" id="IPR010930">
    <property type="entry name" value="Flg_bb/hook_C_dom"/>
</dbReference>
<dbReference type="PROSITE" id="PS00588">
    <property type="entry name" value="FLAGELLA_BB_ROD"/>
    <property type="match status" value="1"/>
</dbReference>
<dbReference type="NCBIfam" id="TIGR03506">
    <property type="entry name" value="FlgEFG_subfam"/>
    <property type="match status" value="1"/>
</dbReference>
<dbReference type="SUPFAM" id="SSF117143">
    <property type="entry name" value="Flagellar hook protein flgE"/>
    <property type="match status" value="1"/>
</dbReference>
<reference evidence="8" key="1">
    <citation type="submission" date="2019-10" db="EMBL/GenBank/DDBJ databases">
        <authorList>
            <person name="Ross D.E."/>
            <person name="Gulliver D."/>
        </authorList>
    </citation>
    <scope>NUCLEOTIDE SEQUENCE</scope>
    <source>
        <strain evidence="8">DER-2019</strain>
    </source>
</reference>
<dbReference type="GO" id="GO:0071978">
    <property type="term" value="P:bacterial-type flagellum-dependent swarming motility"/>
    <property type="evidence" value="ECO:0007669"/>
    <property type="project" value="TreeGrafter"/>
</dbReference>
<dbReference type="PANTHER" id="PTHR30435:SF1">
    <property type="entry name" value="FLAGELLAR HOOK PROTEIN FLGE"/>
    <property type="match status" value="1"/>
</dbReference>
<evidence type="ECO:0000259" key="6">
    <source>
        <dbReference type="Pfam" id="PF06429"/>
    </source>
</evidence>
<dbReference type="InterPro" id="IPR053967">
    <property type="entry name" value="LlgE_F_G-like_D1"/>
</dbReference>
<keyword evidence="9" id="KW-1185">Reference proteome</keyword>
<reference evidence="8" key="2">
    <citation type="submission" date="2020-10" db="EMBL/GenBank/DDBJ databases">
        <title>Comparative genomics of the Acetobacterium genus.</title>
        <authorList>
            <person name="Marshall C."/>
            <person name="May H."/>
            <person name="Norman S."/>
        </authorList>
    </citation>
    <scope>NUCLEOTIDE SEQUENCE</scope>
    <source>
        <strain evidence="8">DER-2019</strain>
    </source>
</reference>
<dbReference type="GO" id="GO:0009425">
    <property type="term" value="C:bacterial-type flagellum basal body"/>
    <property type="evidence" value="ECO:0007669"/>
    <property type="project" value="UniProtKB-SubCell"/>
</dbReference>
<evidence type="ECO:0000313" key="9">
    <source>
        <dbReference type="Proteomes" id="UP000616595"/>
    </source>
</evidence>
<evidence type="ECO:0000256" key="3">
    <source>
        <dbReference type="ARBA" id="ARBA00023143"/>
    </source>
</evidence>
<feature type="domain" description="Flagellar basal body rod protein N-terminal" evidence="5">
    <location>
        <begin position="5"/>
        <end position="35"/>
    </location>
</feature>
<feature type="domain" description="Flagellar basal-body/hook protein C-terminal" evidence="6">
    <location>
        <begin position="445"/>
        <end position="486"/>
    </location>
</feature>
<dbReference type="OrthoDB" id="9804559at2"/>
<keyword evidence="8" id="KW-0966">Cell projection</keyword>
<dbReference type="InterPro" id="IPR001444">
    <property type="entry name" value="Flag_bb_rod_N"/>
</dbReference>
<dbReference type="Proteomes" id="UP000616595">
    <property type="component" value="Unassembled WGS sequence"/>
</dbReference>
<dbReference type="Pfam" id="PF06429">
    <property type="entry name" value="Flg_bbr_C"/>
    <property type="match status" value="1"/>
</dbReference>
<name>A0A923KWP7_9FIRM</name>
<dbReference type="InterPro" id="IPR019776">
    <property type="entry name" value="Flagellar_basal_body_rod_CS"/>
</dbReference>
<keyword evidence="3 4" id="KW-0975">Bacterial flagellum</keyword>
<dbReference type="EMBL" id="WJBD01000011">
    <property type="protein sequence ID" value="MBC3888650.1"/>
    <property type="molecule type" value="Genomic_DNA"/>
</dbReference>
<evidence type="ECO:0000259" key="5">
    <source>
        <dbReference type="Pfam" id="PF00460"/>
    </source>
</evidence>
<comment type="subcellular location">
    <subcellularLocation>
        <location evidence="1 4">Bacterial flagellum basal body</location>
    </subcellularLocation>
</comment>
<evidence type="ECO:0000313" key="8">
    <source>
        <dbReference type="EMBL" id="MBC3888650.1"/>
    </source>
</evidence>
<comment type="function">
    <text evidence="4">A flexible structure which links the flagellar filament to the drive apparatus in the basal body.</text>
</comment>
<dbReference type="AlphaFoldDB" id="A0A923KWP7"/>
<dbReference type="InterPro" id="IPR020013">
    <property type="entry name" value="Flagellar_FlgE/F/G"/>
</dbReference>
<organism evidence="8 9">
    <name type="scientific">Acetobacterium paludosum</name>
    <dbReference type="NCBI Taxonomy" id="52693"/>
    <lineage>
        <taxon>Bacteria</taxon>
        <taxon>Bacillati</taxon>
        <taxon>Bacillota</taxon>
        <taxon>Clostridia</taxon>
        <taxon>Eubacteriales</taxon>
        <taxon>Eubacteriaceae</taxon>
        <taxon>Acetobacterium</taxon>
    </lineage>
</organism>
<evidence type="ECO:0000256" key="2">
    <source>
        <dbReference type="ARBA" id="ARBA00009677"/>
    </source>
</evidence>
<keyword evidence="8" id="KW-0282">Flagellum</keyword>
<dbReference type="Pfam" id="PF22692">
    <property type="entry name" value="LlgE_F_G_D1"/>
    <property type="match status" value="1"/>
</dbReference>
<sequence length="488" mass="49633">MIRSLYSGVSGLQAHQTKLNVIGNNIANVNTYGFKSSRVVFSDVLYQNLSNANAASSTSGGTNASQLGYGSKVGSIDVNNSIASGADTGRSLDVYINGEGYLAVQGAGGTTKYTRVGNLKFDAAGNLTDANGGKILGIPTDASGNPILNADGTLPVSDLKTINVDPAILEKCTGVAIGKSGEITGTQAGAPEFTKASGFGWLTSVDVPATSNYTGDVKVAIGKTVFTKSDSTPGSENVDVNIAADIGAGDLALTSTNGVYTLKGSNTAGTAFSVTGKLTGTTLTFDTNNDGTADVTIANAATNFPTAADDYTLGSVATDTTVIRATVTNQGGETKTFDVAWDSATTDTSSKLTIGTGTDAITLTVDSAGLLTAYNAGLSTSKIGTIEAGSSVPKSLGYIAIAKFANTDGLSQDGNGYSIQSENSGNAVASIAGTNETGKIISSELESSNVDLSKEFTEMIIAQRGFQACSRVITVSDTILEELINLKR</sequence>
<keyword evidence="8" id="KW-0969">Cilium</keyword>
<dbReference type="PANTHER" id="PTHR30435">
    <property type="entry name" value="FLAGELLAR PROTEIN"/>
    <property type="match status" value="1"/>
</dbReference>
<dbReference type="RefSeq" id="WP_148568217.1">
    <property type="nucleotide sequence ID" value="NZ_RXYA01000015.1"/>
</dbReference>